<dbReference type="GO" id="GO:0004252">
    <property type="term" value="F:serine-type endopeptidase activity"/>
    <property type="evidence" value="ECO:0007669"/>
    <property type="project" value="UniProtKB-UniRule"/>
</dbReference>
<feature type="domain" description="Inhibitor I9" evidence="9">
    <location>
        <begin position="34"/>
        <end position="98"/>
    </location>
</feature>
<dbReference type="PROSITE" id="PS00138">
    <property type="entry name" value="SUBTILASE_SER"/>
    <property type="match status" value="1"/>
</dbReference>
<evidence type="ECO:0000256" key="7">
    <source>
        <dbReference type="SAM" id="SignalP"/>
    </source>
</evidence>
<dbReference type="GO" id="GO:0005576">
    <property type="term" value="C:extracellular region"/>
    <property type="evidence" value="ECO:0007669"/>
    <property type="project" value="UniProtKB-ARBA"/>
</dbReference>
<evidence type="ECO:0000256" key="2">
    <source>
        <dbReference type="ARBA" id="ARBA00022670"/>
    </source>
</evidence>
<evidence type="ECO:0000259" key="8">
    <source>
        <dbReference type="Pfam" id="PF00082"/>
    </source>
</evidence>
<keyword evidence="3 7" id="KW-0732">Signal</keyword>
<evidence type="ECO:0000256" key="3">
    <source>
        <dbReference type="ARBA" id="ARBA00022729"/>
    </source>
</evidence>
<dbReference type="PANTHER" id="PTHR43806:SF58">
    <property type="entry name" value="ALKALINE PROTEASE 1-RELATED"/>
    <property type="match status" value="1"/>
</dbReference>
<dbReference type="SUPFAM" id="SSF54897">
    <property type="entry name" value="Protease propeptides/inhibitors"/>
    <property type="match status" value="1"/>
</dbReference>
<gene>
    <name evidence="10" type="ORF">FB567DRAFT_609641</name>
</gene>
<dbReference type="InterPro" id="IPR015500">
    <property type="entry name" value="Peptidase_S8_subtilisin-rel"/>
</dbReference>
<keyword evidence="11" id="KW-1185">Reference proteome</keyword>
<feature type="active site" description="Charge relay system" evidence="6">
    <location>
        <position position="330"/>
    </location>
</feature>
<dbReference type="SUPFAM" id="SSF52743">
    <property type="entry name" value="Subtilisin-like"/>
    <property type="match status" value="1"/>
</dbReference>
<feature type="active site" description="Charge relay system" evidence="6">
    <location>
        <position position="173"/>
    </location>
</feature>
<feature type="domain" description="Peptidase S8/S53" evidence="8">
    <location>
        <begin position="140"/>
        <end position="346"/>
    </location>
</feature>
<dbReference type="Pfam" id="PF05922">
    <property type="entry name" value="Inhibitor_I9"/>
    <property type="match status" value="1"/>
</dbReference>
<sequence>MLLSVVFTLIATTCARLHHTAPHSGSFRSLTDKYIVKLKGDVHTSAEAQLKASLFSAPDHHFAMKGFRGFAGSLTADEFARLEADNMVDYVEHDGIMHKTGLVQQENATWGLSRISSHESGGEIYTYDDSAGEGACAYSIDTGIDTTHPDFEGRATFLVDLTEEQNNVDGDGHGTHTAGTIGSKTYGVAKKSRLYAIKVLDSYGFGTVSDIIAGLQYAARDSRNRTAECPKGHVANISLGGSRRKTLNDAVRALVMSGVFVAVSAGNAATFAEDYSPASEPTVCTVGAVQSNDTLAYFSNYGDLVDILAPGVNVTSTSLNGTTETLSGTSMSSPHVAGLGAYLLSLGADVGTLCDKIKELALVDVISGVHNNTVNLLAFNGVVNLGGYGS</sequence>
<dbReference type="InterPro" id="IPR037045">
    <property type="entry name" value="S8pro/Inhibitor_I9_sf"/>
</dbReference>
<evidence type="ECO:0000313" key="10">
    <source>
        <dbReference type="EMBL" id="KAH7093217.1"/>
    </source>
</evidence>
<comment type="caution">
    <text evidence="10">The sequence shown here is derived from an EMBL/GenBank/DDBJ whole genome shotgun (WGS) entry which is preliminary data.</text>
</comment>
<reference evidence="10" key="1">
    <citation type="journal article" date="2021" name="Nat. Commun.">
        <title>Genetic determinants of endophytism in the Arabidopsis root mycobiome.</title>
        <authorList>
            <person name="Mesny F."/>
            <person name="Miyauchi S."/>
            <person name="Thiergart T."/>
            <person name="Pickel B."/>
            <person name="Atanasova L."/>
            <person name="Karlsson M."/>
            <person name="Huettel B."/>
            <person name="Barry K.W."/>
            <person name="Haridas S."/>
            <person name="Chen C."/>
            <person name="Bauer D."/>
            <person name="Andreopoulos W."/>
            <person name="Pangilinan J."/>
            <person name="LaButti K."/>
            <person name="Riley R."/>
            <person name="Lipzen A."/>
            <person name="Clum A."/>
            <person name="Drula E."/>
            <person name="Henrissat B."/>
            <person name="Kohler A."/>
            <person name="Grigoriev I.V."/>
            <person name="Martin F.M."/>
            <person name="Hacquard S."/>
        </authorList>
    </citation>
    <scope>NUCLEOTIDE SEQUENCE</scope>
    <source>
        <strain evidence="10">MPI-SDFR-AT-0120</strain>
    </source>
</reference>
<protein>
    <submittedName>
        <fullName evidence="10">Peptidase S8/S53 domain-containing protein</fullName>
    </submittedName>
</protein>
<feature type="active site" description="Charge relay system" evidence="6">
    <location>
        <position position="141"/>
    </location>
</feature>
<dbReference type="CDD" id="cd04077">
    <property type="entry name" value="Peptidases_S8_PCSK9_ProteinaseK_like"/>
    <property type="match status" value="1"/>
</dbReference>
<dbReference type="Proteomes" id="UP000813461">
    <property type="component" value="Unassembled WGS sequence"/>
</dbReference>
<dbReference type="InterPro" id="IPR036852">
    <property type="entry name" value="Peptidase_S8/S53_dom_sf"/>
</dbReference>
<organism evidence="10 11">
    <name type="scientific">Paraphoma chrysanthemicola</name>
    <dbReference type="NCBI Taxonomy" id="798071"/>
    <lineage>
        <taxon>Eukaryota</taxon>
        <taxon>Fungi</taxon>
        <taxon>Dikarya</taxon>
        <taxon>Ascomycota</taxon>
        <taxon>Pezizomycotina</taxon>
        <taxon>Dothideomycetes</taxon>
        <taxon>Pleosporomycetidae</taxon>
        <taxon>Pleosporales</taxon>
        <taxon>Pleosporineae</taxon>
        <taxon>Phaeosphaeriaceae</taxon>
        <taxon>Paraphoma</taxon>
    </lineage>
</organism>
<dbReference type="InterPro" id="IPR023828">
    <property type="entry name" value="Peptidase_S8_Ser-AS"/>
</dbReference>
<dbReference type="InterPro" id="IPR050131">
    <property type="entry name" value="Peptidase_S8_subtilisin-like"/>
</dbReference>
<dbReference type="FunFam" id="3.40.50.200:FF:000014">
    <property type="entry name" value="Proteinase K"/>
    <property type="match status" value="1"/>
</dbReference>
<dbReference type="InterPro" id="IPR034193">
    <property type="entry name" value="PCSK9_ProteinaseK-like"/>
</dbReference>
<dbReference type="OrthoDB" id="206201at2759"/>
<keyword evidence="5 6" id="KW-0720">Serine protease</keyword>
<dbReference type="InterPro" id="IPR000209">
    <property type="entry name" value="Peptidase_S8/S53_dom"/>
</dbReference>
<dbReference type="PANTHER" id="PTHR43806">
    <property type="entry name" value="PEPTIDASE S8"/>
    <property type="match status" value="1"/>
</dbReference>
<name>A0A8K0RGX7_9PLEO</name>
<evidence type="ECO:0000256" key="6">
    <source>
        <dbReference type="PROSITE-ProRule" id="PRU01240"/>
    </source>
</evidence>
<dbReference type="PROSITE" id="PS51892">
    <property type="entry name" value="SUBTILASE"/>
    <property type="match status" value="1"/>
</dbReference>
<dbReference type="EMBL" id="JAGMVJ010000002">
    <property type="protein sequence ID" value="KAH7093217.1"/>
    <property type="molecule type" value="Genomic_DNA"/>
</dbReference>
<evidence type="ECO:0000313" key="11">
    <source>
        <dbReference type="Proteomes" id="UP000813461"/>
    </source>
</evidence>
<evidence type="ECO:0000256" key="4">
    <source>
        <dbReference type="ARBA" id="ARBA00022801"/>
    </source>
</evidence>
<dbReference type="Pfam" id="PF00082">
    <property type="entry name" value="Peptidase_S8"/>
    <property type="match status" value="1"/>
</dbReference>
<dbReference type="PRINTS" id="PR00723">
    <property type="entry name" value="SUBTILISIN"/>
</dbReference>
<comment type="similarity">
    <text evidence="1 6">Belongs to the peptidase S8 family.</text>
</comment>
<evidence type="ECO:0000256" key="5">
    <source>
        <dbReference type="ARBA" id="ARBA00022825"/>
    </source>
</evidence>
<evidence type="ECO:0000259" key="9">
    <source>
        <dbReference type="Pfam" id="PF05922"/>
    </source>
</evidence>
<proteinExistence type="inferred from homology"/>
<accession>A0A8K0RGX7</accession>
<dbReference type="GO" id="GO:0006508">
    <property type="term" value="P:proteolysis"/>
    <property type="evidence" value="ECO:0007669"/>
    <property type="project" value="UniProtKB-KW"/>
</dbReference>
<keyword evidence="2 6" id="KW-0645">Protease</keyword>
<dbReference type="Gene3D" id="3.30.70.80">
    <property type="entry name" value="Peptidase S8 propeptide/proteinase inhibitor I9"/>
    <property type="match status" value="1"/>
</dbReference>
<keyword evidence="4 6" id="KW-0378">Hydrolase</keyword>
<evidence type="ECO:0000256" key="1">
    <source>
        <dbReference type="ARBA" id="ARBA00011073"/>
    </source>
</evidence>
<feature type="chain" id="PRO_5035459994" evidence="7">
    <location>
        <begin position="16"/>
        <end position="390"/>
    </location>
</feature>
<dbReference type="AlphaFoldDB" id="A0A8K0RGX7"/>
<dbReference type="Gene3D" id="3.40.50.200">
    <property type="entry name" value="Peptidase S8/S53 domain"/>
    <property type="match status" value="1"/>
</dbReference>
<dbReference type="InterPro" id="IPR010259">
    <property type="entry name" value="S8pro/Inhibitor_I9"/>
</dbReference>
<feature type="signal peptide" evidence="7">
    <location>
        <begin position="1"/>
        <end position="15"/>
    </location>
</feature>